<name>A0ABR2J432_9PEZI</name>
<feature type="compositionally biased region" description="Pro residues" evidence="6">
    <location>
        <begin position="1"/>
        <end position="11"/>
    </location>
</feature>
<evidence type="ECO:0000313" key="10">
    <source>
        <dbReference type="Proteomes" id="UP001390339"/>
    </source>
</evidence>
<feature type="transmembrane region" description="Helical" evidence="7">
    <location>
        <begin position="198"/>
        <end position="216"/>
    </location>
</feature>
<reference evidence="9 10" key="1">
    <citation type="journal article" date="2024" name="IMA Fungus">
        <title>Apiospora arundinis, a panoply of carbohydrate-active enzymes and secondary metabolites.</title>
        <authorList>
            <person name="Sorensen T."/>
            <person name="Petersen C."/>
            <person name="Muurmann A.T."/>
            <person name="Christiansen J.V."/>
            <person name="Brundto M.L."/>
            <person name="Overgaard C.K."/>
            <person name="Boysen A.T."/>
            <person name="Wollenberg R.D."/>
            <person name="Larsen T.O."/>
            <person name="Sorensen J.L."/>
            <person name="Nielsen K.L."/>
            <person name="Sondergaard T.E."/>
        </authorList>
    </citation>
    <scope>NUCLEOTIDE SEQUENCE [LARGE SCALE GENOMIC DNA]</scope>
    <source>
        <strain evidence="9 10">AAU 773</strain>
    </source>
</reference>
<dbReference type="Proteomes" id="UP001390339">
    <property type="component" value="Unassembled WGS sequence"/>
</dbReference>
<keyword evidence="4 7" id="KW-1133">Transmembrane helix</keyword>
<feature type="transmembrane region" description="Helical" evidence="7">
    <location>
        <begin position="428"/>
        <end position="449"/>
    </location>
</feature>
<feature type="domain" description="Amino acid transporter transmembrane" evidence="8">
    <location>
        <begin position="55"/>
        <end position="449"/>
    </location>
</feature>
<keyword evidence="5 7" id="KW-0472">Membrane</keyword>
<evidence type="ECO:0000256" key="2">
    <source>
        <dbReference type="ARBA" id="ARBA00008066"/>
    </source>
</evidence>
<proteinExistence type="inferred from homology"/>
<feature type="transmembrane region" description="Helical" evidence="7">
    <location>
        <begin position="277"/>
        <end position="299"/>
    </location>
</feature>
<dbReference type="InterPro" id="IPR013057">
    <property type="entry name" value="AA_transpt_TM"/>
</dbReference>
<evidence type="ECO:0000259" key="8">
    <source>
        <dbReference type="Pfam" id="PF01490"/>
    </source>
</evidence>
<keyword evidence="3 7" id="KW-0812">Transmembrane</keyword>
<evidence type="ECO:0000256" key="6">
    <source>
        <dbReference type="SAM" id="MobiDB-lite"/>
    </source>
</evidence>
<dbReference type="EMBL" id="JAPCWZ010000003">
    <property type="protein sequence ID" value="KAK8872385.1"/>
    <property type="molecule type" value="Genomic_DNA"/>
</dbReference>
<feature type="transmembrane region" description="Helical" evidence="7">
    <location>
        <begin position="319"/>
        <end position="338"/>
    </location>
</feature>
<accession>A0ABR2J432</accession>
<feature type="transmembrane region" description="Helical" evidence="7">
    <location>
        <begin position="385"/>
        <end position="408"/>
    </location>
</feature>
<comment type="subcellular location">
    <subcellularLocation>
        <location evidence="1">Membrane</location>
        <topology evidence="1">Multi-pass membrane protein</topology>
    </subcellularLocation>
</comment>
<feature type="transmembrane region" description="Helical" evidence="7">
    <location>
        <begin position="90"/>
        <end position="110"/>
    </location>
</feature>
<evidence type="ECO:0000256" key="3">
    <source>
        <dbReference type="ARBA" id="ARBA00022692"/>
    </source>
</evidence>
<evidence type="ECO:0000256" key="7">
    <source>
        <dbReference type="SAM" id="Phobius"/>
    </source>
</evidence>
<protein>
    <submittedName>
        <fullName evidence="9">Amino acid transporter</fullName>
    </submittedName>
</protein>
<evidence type="ECO:0000313" key="9">
    <source>
        <dbReference type="EMBL" id="KAK8872385.1"/>
    </source>
</evidence>
<evidence type="ECO:0000256" key="4">
    <source>
        <dbReference type="ARBA" id="ARBA00022989"/>
    </source>
</evidence>
<feature type="region of interest" description="Disordered" evidence="6">
    <location>
        <begin position="1"/>
        <end position="38"/>
    </location>
</feature>
<sequence>MAIEPLPPSPNDTPSSEPDKKAFYEPQDGEPPSKDVENGESQVFQAGVDGVDFRTVSWQRATVVFLKINFAMSILAIPGALAALGSVGGSLAIVGFTALNVYTGLILGDFRNRHTECHMLADMMGLVWGSLGREMVGVQIIIAQVLISAGGIVTTAIGFNALSNHGTCTVTFALVSAALITACSSICTFSNLGWLTRFGFLTFVLAVLIFTIAVTQQERPAAAPQTGDFDLGWEAIAYPTFAVGMVNAANIFVSTSGSSMFLPVISEMRRPQDYRKACILAGFGVGIMYLAFSLVMYRWCGIWLSVPAFGSAGPLFKKISYGIAMPGLVIGVGIYQHVAAKYAFVRILRGSRHLQANTVTHWATWLGINLVLGATAFIVAEAVPILNYLLGLAAALCFAPFSLTYPALLWMYDCNGYRAGRPAQKLKYGLHVLIVAIGLFMVVGGTYAVCVSIKAAFATGDIAQVFDCRDNSGSV</sequence>
<comment type="similarity">
    <text evidence="2">Belongs to the amino acid/polyamine transporter 2 family.</text>
</comment>
<feature type="transmembrane region" description="Helical" evidence="7">
    <location>
        <begin position="236"/>
        <end position="265"/>
    </location>
</feature>
<dbReference type="PANTHER" id="PTHR22950:SF697">
    <property type="entry name" value="AMINO ACID TRANSPORTER (EUROFUNG)"/>
    <property type="match status" value="1"/>
</dbReference>
<organism evidence="9 10">
    <name type="scientific">Apiospora arundinis</name>
    <dbReference type="NCBI Taxonomy" id="335852"/>
    <lineage>
        <taxon>Eukaryota</taxon>
        <taxon>Fungi</taxon>
        <taxon>Dikarya</taxon>
        <taxon>Ascomycota</taxon>
        <taxon>Pezizomycotina</taxon>
        <taxon>Sordariomycetes</taxon>
        <taxon>Xylariomycetidae</taxon>
        <taxon>Amphisphaeriales</taxon>
        <taxon>Apiosporaceae</taxon>
        <taxon>Apiospora</taxon>
    </lineage>
</organism>
<feature type="transmembrane region" description="Helical" evidence="7">
    <location>
        <begin position="359"/>
        <end position="379"/>
    </location>
</feature>
<keyword evidence="10" id="KW-1185">Reference proteome</keyword>
<evidence type="ECO:0000256" key="1">
    <source>
        <dbReference type="ARBA" id="ARBA00004141"/>
    </source>
</evidence>
<comment type="caution">
    <text evidence="9">The sequence shown here is derived from an EMBL/GenBank/DDBJ whole genome shotgun (WGS) entry which is preliminary data.</text>
</comment>
<feature type="transmembrane region" description="Helical" evidence="7">
    <location>
        <begin position="140"/>
        <end position="159"/>
    </location>
</feature>
<feature type="transmembrane region" description="Helical" evidence="7">
    <location>
        <begin position="64"/>
        <end position="84"/>
    </location>
</feature>
<dbReference type="PANTHER" id="PTHR22950">
    <property type="entry name" value="AMINO ACID TRANSPORTER"/>
    <property type="match status" value="1"/>
</dbReference>
<evidence type="ECO:0000256" key="5">
    <source>
        <dbReference type="ARBA" id="ARBA00023136"/>
    </source>
</evidence>
<feature type="transmembrane region" description="Helical" evidence="7">
    <location>
        <begin position="171"/>
        <end position="191"/>
    </location>
</feature>
<gene>
    <name evidence="9" type="ORF">PGQ11_002899</name>
</gene>
<dbReference type="Pfam" id="PF01490">
    <property type="entry name" value="Aa_trans"/>
    <property type="match status" value="1"/>
</dbReference>